<organism evidence="2">
    <name type="scientific">Anguilla anguilla</name>
    <name type="common">European freshwater eel</name>
    <name type="synonym">Muraena anguilla</name>
    <dbReference type="NCBI Taxonomy" id="7936"/>
    <lineage>
        <taxon>Eukaryota</taxon>
        <taxon>Metazoa</taxon>
        <taxon>Chordata</taxon>
        <taxon>Craniata</taxon>
        <taxon>Vertebrata</taxon>
        <taxon>Euteleostomi</taxon>
        <taxon>Actinopterygii</taxon>
        <taxon>Neopterygii</taxon>
        <taxon>Teleostei</taxon>
        <taxon>Anguilliformes</taxon>
        <taxon>Anguillidae</taxon>
        <taxon>Anguilla</taxon>
    </lineage>
</organism>
<accession>A0A0E9QK01</accession>
<proteinExistence type="predicted"/>
<evidence type="ECO:0000256" key="1">
    <source>
        <dbReference type="SAM" id="MobiDB-lite"/>
    </source>
</evidence>
<dbReference type="EMBL" id="GBXM01091473">
    <property type="protein sequence ID" value="JAH17104.1"/>
    <property type="molecule type" value="Transcribed_RNA"/>
</dbReference>
<feature type="region of interest" description="Disordered" evidence="1">
    <location>
        <begin position="1"/>
        <end position="25"/>
    </location>
</feature>
<evidence type="ECO:0000313" key="2">
    <source>
        <dbReference type="EMBL" id="JAH17104.1"/>
    </source>
</evidence>
<reference evidence="2" key="2">
    <citation type="journal article" date="2015" name="Fish Shellfish Immunol.">
        <title>Early steps in the European eel (Anguilla anguilla)-Vibrio vulnificus interaction in the gills: Role of the RtxA13 toxin.</title>
        <authorList>
            <person name="Callol A."/>
            <person name="Pajuelo D."/>
            <person name="Ebbesson L."/>
            <person name="Teles M."/>
            <person name="MacKenzie S."/>
            <person name="Amaro C."/>
        </authorList>
    </citation>
    <scope>NUCLEOTIDE SEQUENCE</scope>
</reference>
<protein>
    <submittedName>
        <fullName evidence="2">Uncharacterized protein</fullName>
    </submittedName>
</protein>
<reference evidence="2" key="1">
    <citation type="submission" date="2014-11" db="EMBL/GenBank/DDBJ databases">
        <authorList>
            <person name="Amaro Gonzalez C."/>
        </authorList>
    </citation>
    <scope>NUCLEOTIDE SEQUENCE</scope>
</reference>
<name>A0A0E9QK01_ANGAN</name>
<dbReference type="AlphaFoldDB" id="A0A0E9QK01"/>
<sequence length="50" mass="5618">MPSLKGELNQTACSDKKRRGVPPPRNPFLLLVTLSPWLPAEPHSLLLERL</sequence>